<accession>A0A8K0DRZ8</accession>
<evidence type="ECO:0000313" key="3">
    <source>
        <dbReference type="Proteomes" id="UP000796880"/>
    </source>
</evidence>
<name>A0A8K0DRZ8_9ROSA</name>
<evidence type="ECO:0000256" key="1">
    <source>
        <dbReference type="SAM" id="MobiDB-lite"/>
    </source>
</evidence>
<proteinExistence type="predicted"/>
<gene>
    <name evidence="2" type="ORF">FNV43_RR23429</name>
</gene>
<protein>
    <submittedName>
        <fullName evidence="2">Uncharacterized protein</fullName>
    </submittedName>
</protein>
<feature type="compositionally biased region" description="Basic residues" evidence="1">
    <location>
        <begin position="18"/>
        <end position="30"/>
    </location>
</feature>
<keyword evidence="3" id="KW-1185">Reference proteome</keyword>
<organism evidence="2 3">
    <name type="scientific">Rhamnella rubrinervis</name>
    <dbReference type="NCBI Taxonomy" id="2594499"/>
    <lineage>
        <taxon>Eukaryota</taxon>
        <taxon>Viridiplantae</taxon>
        <taxon>Streptophyta</taxon>
        <taxon>Embryophyta</taxon>
        <taxon>Tracheophyta</taxon>
        <taxon>Spermatophyta</taxon>
        <taxon>Magnoliopsida</taxon>
        <taxon>eudicotyledons</taxon>
        <taxon>Gunneridae</taxon>
        <taxon>Pentapetalae</taxon>
        <taxon>rosids</taxon>
        <taxon>fabids</taxon>
        <taxon>Rosales</taxon>
        <taxon>Rhamnaceae</taxon>
        <taxon>rhamnoid group</taxon>
        <taxon>Rhamneae</taxon>
        <taxon>Rhamnella</taxon>
    </lineage>
</organism>
<dbReference type="EMBL" id="VOIH02000010">
    <property type="protein sequence ID" value="KAF3436337.1"/>
    <property type="molecule type" value="Genomic_DNA"/>
</dbReference>
<dbReference type="AlphaFoldDB" id="A0A8K0DRZ8"/>
<feature type="compositionally biased region" description="Basic and acidic residues" evidence="1">
    <location>
        <begin position="31"/>
        <end position="49"/>
    </location>
</feature>
<comment type="caution">
    <text evidence="2">The sequence shown here is derived from an EMBL/GenBank/DDBJ whole genome shotgun (WGS) entry which is preliminary data.</text>
</comment>
<evidence type="ECO:0000313" key="2">
    <source>
        <dbReference type="EMBL" id="KAF3436337.1"/>
    </source>
</evidence>
<reference evidence="2" key="1">
    <citation type="submission" date="2020-03" db="EMBL/GenBank/DDBJ databases">
        <title>A high-quality chromosome-level genome assembly of a woody plant with both climbing and erect habits, Rhamnella rubrinervis.</title>
        <authorList>
            <person name="Lu Z."/>
            <person name="Yang Y."/>
            <person name="Zhu X."/>
            <person name="Sun Y."/>
        </authorList>
    </citation>
    <scope>NUCLEOTIDE SEQUENCE</scope>
    <source>
        <strain evidence="2">BYM</strain>
        <tissue evidence="2">Leaf</tissue>
    </source>
</reference>
<dbReference type="Proteomes" id="UP000796880">
    <property type="component" value="Unassembled WGS sequence"/>
</dbReference>
<feature type="compositionally biased region" description="Basic and acidic residues" evidence="1">
    <location>
        <begin position="1"/>
        <end position="17"/>
    </location>
</feature>
<feature type="region of interest" description="Disordered" evidence="1">
    <location>
        <begin position="1"/>
        <end position="65"/>
    </location>
</feature>
<sequence length="183" mass="20972">MTKLGKEPELTSFEKNKPPQHVKINYRKKNIKDDGSSDSDSDSHSDDHSKHVKGRSNSHVNIGPRMPNGIIISPMHHQQRPHHYNMNVAPGSTGYFPAGPPPPEYQNMRMQYAGNGHWDHHYLQPPMYERPRPRPPPVYGHPQPPPRNEYYKFLGHQANAPGGNSSWQFFSDDNHDQTHCIVM</sequence>